<evidence type="ECO:0000256" key="1">
    <source>
        <dbReference type="SAM" id="MobiDB-lite"/>
    </source>
</evidence>
<evidence type="ECO:0000313" key="3">
    <source>
        <dbReference type="Proteomes" id="UP000308267"/>
    </source>
</evidence>
<organism evidence="2 3">
    <name type="scientific">Opisthorchis felineus</name>
    <dbReference type="NCBI Taxonomy" id="147828"/>
    <lineage>
        <taxon>Eukaryota</taxon>
        <taxon>Metazoa</taxon>
        <taxon>Spiralia</taxon>
        <taxon>Lophotrochozoa</taxon>
        <taxon>Platyhelminthes</taxon>
        <taxon>Trematoda</taxon>
        <taxon>Digenea</taxon>
        <taxon>Opisthorchiida</taxon>
        <taxon>Opisthorchiata</taxon>
        <taxon>Opisthorchiidae</taxon>
        <taxon>Opisthorchis</taxon>
    </lineage>
</organism>
<dbReference type="Proteomes" id="UP000308267">
    <property type="component" value="Unassembled WGS sequence"/>
</dbReference>
<dbReference type="EMBL" id="SJOL01009238">
    <property type="protein sequence ID" value="TGZ58573.1"/>
    <property type="molecule type" value="Genomic_DNA"/>
</dbReference>
<sequence length="85" mass="9605">AFSASPHFPSSFSRLDSDYTDPLRKRSNRGALEASSCVGRSLLWRVSPEEYRRDLSSLSVFFINSSFIGRTQEESAVQSLHHILL</sequence>
<protein>
    <submittedName>
        <fullName evidence="2">Uncharacterized protein</fullName>
    </submittedName>
</protein>
<comment type="caution">
    <text evidence="2">The sequence shown here is derived from an EMBL/GenBank/DDBJ whole genome shotgun (WGS) entry which is preliminary data.</text>
</comment>
<accession>A0A4S2L6Y9</accession>
<evidence type="ECO:0000313" key="2">
    <source>
        <dbReference type="EMBL" id="TGZ58573.1"/>
    </source>
</evidence>
<feature type="non-terminal residue" evidence="2">
    <location>
        <position position="1"/>
    </location>
</feature>
<keyword evidence="3" id="KW-1185">Reference proteome</keyword>
<proteinExistence type="predicted"/>
<feature type="compositionally biased region" description="Low complexity" evidence="1">
    <location>
        <begin position="1"/>
        <end position="13"/>
    </location>
</feature>
<dbReference type="AlphaFoldDB" id="A0A4S2L6Y9"/>
<reference evidence="2 3" key="1">
    <citation type="journal article" date="2019" name="BMC Genomics">
        <title>New insights from Opisthorchis felineus genome: update on genomics of the epidemiologically important liver flukes.</title>
        <authorList>
            <person name="Ershov N.I."/>
            <person name="Mordvinov V.A."/>
            <person name="Prokhortchouk E.B."/>
            <person name="Pakharukova M.Y."/>
            <person name="Gunbin K.V."/>
            <person name="Ustyantsev K."/>
            <person name="Genaev M.A."/>
            <person name="Blinov A.G."/>
            <person name="Mazur A."/>
            <person name="Boulygina E."/>
            <person name="Tsygankova S."/>
            <person name="Khrameeva E."/>
            <person name="Chekanov N."/>
            <person name="Fan G."/>
            <person name="Xiao A."/>
            <person name="Zhang H."/>
            <person name="Xu X."/>
            <person name="Yang H."/>
            <person name="Solovyev V."/>
            <person name="Lee S.M."/>
            <person name="Liu X."/>
            <person name="Afonnikov D.A."/>
            <person name="Skryabin K.G."/>
        </authorList>
    </citation>
    <scope>NUCLEOTIDE SEQUENCE [LARGE SCALE GENOMIC DNA]</scope>
    <source>
        <strain evidence="2">AK-0245</strain>
        <tissue evidence="2">Whole organism</tissue>
    </source>
</reference>
<feature type="region of interest" description="Disordered" evidence="1">
    <location>
        <begin position="1"/>
        <end position="20"/>
    </location>
</feature>
<gene>
    <name evidence="2" type="ORF">CRM22_009572</name>
</gene>
<name>A0A4S2L6Y9_OPIFE</name>